<keyword evidence="7" id="KW-1185">Reference proteome</keyword>
<reference evidence="6 7" key="1">
    <citation type="journal article" date="2019" name="Genome Biol. Evol.">
        <title>Insights into the evolution of the New World diploid cottons (Gossypium, subgenus Houzingenia) based on genome sequencing.</title>
        <authorList>
            <person name="Grover C.E."/>
            <person name="Arick M.A. 2nd"/>
            <person name="Thrash A."/>
            <person name="Conover J.L."/>
            <person name="Sanders W.S."/>
            <person name="Peterson D.G."/>
            <person name="Frelichowski J.E."/>
            <person name="Scheffler J.A."/>
            <person name="Scheffler B.E."/>
            <person name="Wendel J.F."/>
        </authorList>
    </citation>
    <scope>NUCLEOTIDE SEQUENCE [LARGE SCALE GENOMIC DNA]</scope>
    <source>
        <strain evidence="6">4</strain>
        <tissue evidence="6">Leaf</tissue>
    </source>
</reference>
<comment type="subcellular location">
    <subcellularLocation>
        <location evidence="1">Membrane</location>
        <topology evidence="1">Multi-pass membrane protein</topology>
    </subcellularLocation>
</comment>
<dbReference type="EMBL" id="JABEZV010000007">
    <property type="protein sequence ID" value="MBA0714376.1"/>
    <property type="molecule type" value="Genomic_DNA"/>
</dbReference>
<keyword evidence="5" id="KW-0472">Membrane</keyword>
<sequence>MAEKMPSFKCGGAYWFTDLTTPDSLYLFPVLTALTFFITVEASGNMQEGMEGNPAAATMKNVSRVLALLTVPFAMNFPK</sequence>
<comment type="similarity">
    <text evidence="2">Belongs to the OXA1/ALB3/YidC (TC 2.A.9.2) family.</text>
</comment>
<proteinExistence type="inferred from homology"/>
<accession>A0A7J8ZRD5</accession>
<evidence type="ECO:0000256" key="1">
    <source>
        <dbReference type="ARBA" id="ARBA00004141"/>
    </source>
</evidence>
<organism evidence="6 7">
    <name type="scientific">Gossypium laxum</name>
    <dbReference type="NCBI Taxonomy" id="34288"/>
    <lineage>
        <taxon>Eukaryota</taxon>
        <taxon>Viridiplantae</taxon>
        <taxon>Streptophyta</taxon>
        <taxon>Embryophyta</taxon>
        <taxon>Tracheophyta</taxon>
        <taxon>Spermatophyta</taxon>
        <taxon>Magnoliopsida</taxon>
        <taxon>eudicotyledons</taxon>
        <taxon>Gunneridae</taxon>
        <taxon>Pentapetalae</taxon>
        <taxon>rosids</taxon>
        <taxon>malvids</taxon>
        <taxon>Malvales</taxon>
        <taxon>Malvaceae</taxon>
        <taxon>Malvoideae</taxon>
        <taxon>Gossypium</taxon>
    </lineage>
</organism>
<dbReference type="PANTHER" id="PTHR12428">
    <property type="entry name" value="OXA1"/>
    <property type="match status" value="1"/>
</dbReference>
<evidence type="ECO:0000313" key="7">
    <source>
        <dbReference type="Proteomes" id="UP000593574"/>
    </source>
</evidence>
<dbReference type="PANTHER" id="PTHR12428:SF34">
    <property type="entry name" value="MITOCHONDRIAL INNER MEMBRANE PROTEIN OXA1-LIKE"/>
    <property type="match status" value="1"/>
</dbReference>
<comment type="caution">
    <text evidence="6">The sequence shown here is derived from an EMBL/GenBank/DDBJ whole genome shotgun (WGS) entry which is preliminary data.</text>
</comment>
<dbReference type="AlphaFoldDB" id="A0A7J8ZRD5"/>
<name>A0A7J8ZRD5_9ROSI</name>
<dbReference type="InterPro" id="IPR001708">
    <property type="entry name" value="YidC/ALB3/OXA1/COX18"/>
</dbReference>
<keyword evidence="4" id="KW-1133">Transmembrane helix</keyword>
<evidence type="ECO:0000256" key="5">
    <source>
        <dbReference type="ARBA" id="ARBA00023136"/>
    </source>
</evidence>
<gene>
    <name evidence="6" type="ORF">Golax_013352</name>
</gene>
<dbReference type="GO" id="GO:0032979">
    <property type="term" value="P:protein insertion into mitochondrial inner membrane from matrix"/>
    <property type="evidence" value="ECO:0007669"/>
    <property type="project" value="TreeGrafter"/>
</dbReference>
<feature type="non-terminal residue" evidence="6">
    <location>
        <position position="1"/>
    </location>
</feature>
<evidence type="ECO:0000256" key="4">
    <source>
        <dbReference type="ARBA" id="ARBA00022989"/>
    </source>
</evidence>
<dbReference type="Proteomes" id="UP000593574">
    <property type="component" value="Unassembled WGS sequence"/>
</dbReference>
<dbReference type="GO" id="GO:0005743">
    <property type="term" value="C:mitochondrial inner membrane"/>
    <property type="evidence" value="ECO:0007669"/>
    <property type="project" value="TreeGrafter"/>
</dbReference>
<keyword evidence="3" id="KW-0812">Transmembrane</keyword>
<evidence type="ECO:0000256" key="3">
    <source>
        <dbReference type="ARBA" id="ARBA00022692"/>
    </source>
</evidence>
<dbReference type="GO" id="GO:0032977">
    <property type="term" value="F:membrane insertase activity"/>
    <property type="evidence" value="ECO:0007669"/>
    <property type="project" value="InterPro"/>
</dbReference>
<evidence type="ECO:0000313" key="6">
    <source>
        <dbReference type="EMBL" id="MBA0714376.1"/>
    </source>
</evidence>
<evidence type="ECO:0000256" key="2">
    <source>
        <dbReference type="ARBA" id="ARBA00010583"/>
    </source>
</evidence>
<protein>
    <submittedName>
        <fullName evidence="6">Uncharacterized protein</fullName>
    </submittedName>
</protein>